<comment type="caution">
    <text evidence="3">The sequence shown here is derived from an EMBL/GenBank/DDBJ whole genome shotgun (WGS) entry which is preliminary data.</text>
</comment>
<dbReference type="GO" id="GO:0032259">
    <property type="term" value="P:methylation"/>
    <property type="evidence" value="ECO:0007669"/>
    <property type="project" value="UniProtKB-KW"/>
</dbReference>
<feature type="domain" description="Methyltransferase type 11" evidence="2">
    <location>
        <begin position="68"/>
        <end position="162"/>
    </location>
</feature>
<accession>A0ABP7EQ42</accession>
<evidence type="ECO:0000313" key="4">
    <source>
        <dbReference type="Proteomes" id="UP001499884"/>
    </source>
</evidence>
<keyword evidence="4" id="KW-1185">Reference proteome</keyword>
<organism evidence="3 4">
    <name type="scientific">Streptomyces tremellae</name>
    <dbReference type="NCBI Taxonomy" id="1124239"/>
    <lineage>
        <taxon>Bacteria</taxon>
        <taxon>Bacillati</taxon>
        <taxon>Actinomycetota</taxon>
        <taxon>Actinomycetes</taxon>
        <taxon>Kitasatosporales</taxon>
        <taxon>Streptomycetaceae</taxon>
        <taxon>Streptomyces</taxon>
    </lineage>
</organism>
<dbReference type="EMBL" id="BAABEP010000007">
    <property type="protein sequence ID" value="GAA3720231.1"/>
    <property type="molecule type" value="Genomic_DNA"/>
</dbReference>
<name>A0ABP7EQ42_9ACTN</name>
<dbReference type="InterPro" id="IPR029063">
    <property type="entry name" value="SAM-dependent_MTases_sf"/>
</dbReference>
<evidence type="ECO:0000259" key="2">
    <source>
        <dbReference type="Pfam" id="PF08241"/>
    </source>
</evidence>
<keyword evidence="3" id="KW-0489">Methyltransferase</keyword>
<proteinExistence type="predicted"/>
<evidence type="ECO:0000313" key="3">
    <source>
        <dbReference type="EMBL" id="GAA3720231.1"/>
    </source>
</evidence>
<reference evidence="4" key="1">
    <citation type="journal article" date="2019" name="Int. J. Syst. Evol. Microbiol.">
        <title>The Global Catalogue of Microorganisms (GCM) 10K type strain sequencing project: providing services to taxonomists for standard genome sequencing and annotation.</title>
        <authorList>
            <consortium name="The Broad Institute Genomics Platform"/>
            <consortium name="The Broad Institute Genome Sequencing Center for Infectious Disease"/>
            <person name="Wu L."/>
            <person name="Ma J."/>
        </authorList>
    </citation>
    <scope>NUCLEOTIDE SEQUENCE [LARGE SCALE GENOMIC DNA]</scope>
    <source>
        <strain evidence="4">JCM 30846</strain>
    </source>
</reference>
<dbReference type="Pfam" id="PF08241">
    <property type="entry name" value="Methyltransf_11"/>
    <property type="match status" value="1"/>
</dbReference>
<dbReference type="CDD" id="cd02440">
    <property type="entry name" value="AdoMet_MTases"/>
    <property type="match status" value="1"/>
</dbReference>
<evidence type="ECO:0000256" key="1">
    <source>
        <dbReference type="SAM" id="MobiDB-lite"/>
    </source>
</evidence>
<dbReference type="Proteomes" id="UP001499884">
    <property type="component" value="Unassembled WGS sequence"/>
</dbReference>
<dbReference type="PANTHER" id="PTHR43591">
    <property type="entry name" value="METHYLTRANSFERASE"/>
    <property type="match status" value="1"/>
</dbReference>
<protein>
    <submittedName>
        <fullName evidence="3">Class I SAM-dependent methyltransferase</fullName>
    </submittedName>
</protein>
<gene>
    <name evidence="3" type="ORF">GCM10023082_17030</name>
</gene>
<dbReference type="InterPro" id="IPR013216">
    <property type="entry name" value="Methyltransf_11"/>
</dbReference>
<keyword evidence="3" id="KW-0808">Transferase</keyword>
<dbReference type="SUPFAM" id="SSF53335">
    <property type="entry name" value="S-adenosyl-L-methionine-dependent methyltransferases"/>
    <property type="match status" value="1"/>
</dbReference>
<dbReference type="Gene3D" id="3.40.50.150">
    <property type="entry name" value="Vaccinia Virus protein VP39"/>
    <property type="match status" value="1"/>
</dbReference>
<sequence length="287" mass="29777">MSFVTAAFASPSPPPPDDAGVQEAFLRAFHAEHPDVTSQLLGRAGTGDGRSSYRVLADLVAGARRVVELGCGDGLLLELLARERDPADLAGVDLSPQALALARRRPALAGARLRVGRAQELPFADGSFDACVAHMALMLMAQADRVAAEAARVLAPGGLLACVVGGGGEGAYEVFAALLRRAVPPEAGPLRIPRLGDPRARTREGLDELLAPAGFGPVAWATLRVDLSGPAERVWESMAGMYDVRPLPPDLVTEVRGAFLAQAAAITPPGGPTPCGMVLHTAHARLG</sequence>
<feature type="region of interest" description="Disordered" evidence="1">
    <location>
        <begin position="1"/>
        <end position="20"/>
    </location>
</feature>
<dbReference type="GO" id="GO:0008168">
    <property type="term" value="F:methyltransferase activity"/>
    <property type="evidence" value="ECO:0007669"/>
    <property type="project" value="UniProtKB-KW"/>
</dbReference>